<evidence type="ECO:0000259" key="5">
    <source>
        <dbReference type="PROSITE" id="PS50850"/>
    </source>
</evidence>
<feature type="transmembrane region" description="Helical" evidence="4">
    <location>
        <begin position="271"/>
        <end position="289"/>
    </location>
</feature>
<keyword evidence="3 4" id="KW-0472">Membrane</keyword>
<keyword evidence="7" id="KW-1185">Reference proteome</keyword>
<feature type="transmembrane region" description="Helical" evidence="4">
    <location>
        <begin position="241"/>
        <end position="259"/>
    </location>
</feature>
<comment type="caution">
    <text evidence="6">The sequence shown here is derived from an EMBL/GenBank/DDBJ whole genome shotgun (WGS) entry which is preliminary data.</text>
</comment>
<dbReference type="EMBL" id="BSNS01000007">
    <property type="protein sequence ID" value="GLQ53987.1"/>
    <property type="molecule type" value="Genomic_DNA"/>
</dbReference>
<organism evidence="6 7">
    <name type="scientific">Devosia nitrariae</name>
    <dbReference type="NCBI Taxonomy" id="2071872"/>
    <lineage>
        <taxon>Bacteria</taxon>
        <taxon>Pseudomonadati</taxon>
        <taxon>Pseudomonadota</taxon>
        <taxon>Alphaproteobacteria</taxon>
        <taxon>Hyphomicrobiales</taxon>
        <taxon>Devosiaceae</taxon>
        <taxon>Devosia</taxon>
    </lineage>
</organism>
<dbReference type="Gene3D" id="1.20.1250.20">
    <property type="entry name" value="MFS general substrate transporter like domains"/>
    <property type="match status" value="2"/>
</dbReference>
<evidence type="ECO:0000256" key="1">
    <source>
        <dbReference type="ARBA" id="ARBA00022692"/>
    </source>
</evidence>
<dbReference type="CDD" id="cd17477">
    <property type="entry name" value="MFS_YcaD_like"/>
    <property type="match status" value="1"/>
</dbReference>
<feature type="transmembrane region" description="Helical" evidence="4">
    <location>
        <begin position="204"/>
        <end position="226"/>
    </location>
</feature>
<feature type="transmembrane region" description="Helical" evidence="4">
    <location>
        <begin position="53"/>
        <end position="71"/>
    </location>
</feature>
<feature type="transmembrane region" description="Helical" evidence="4">
    <location>
        <begin position="330"/>
        <end position="349"/>
    </location>
</feature>
<feature type="transmembrane region" description="Helical" evidence="4">
    <location>
        <begin position="295"/>
        <end position="318"/>
    </location>
</feature>
<protein>
    <submittedName>
        <fullName evidence="6">MFS transporter</fullName>
    </submittedName>
</protein>
<evidence type="ECO:0000256" key="2">
    <source>
        <dbReference type="ARBA" id="ARBA00022989"/>
    </source>
</evidence>
<evidence type="ECO:0000313" key="7">
    <source>
        <dbReference type="Proteomes" id="UP001156691"/>
    </source>
</evidence>
<evidence type="ECO:0000313" key="6">
    <source>
        <dbReference type="EMBL" id="GLQ53987.1"/>
    </source>
</evidence>
<dbReference type="InterPro" id="IPR020846">
    <property type="entry name" value="MFS_dom"/>
</dbReference>
<evidence type="ECO:0000256" key="3">
    <source>
        <dbReference type="ARBA" id="ARBA00023136"/>
    </source>
</evidence>
<dbReference type="Proteomes" id="UP001156691">
    <property type="component" value="Unassembled WGS sequence"/>
</dbReference>
<dbReference type="Pfam" id="PF07690">
    <property type="entry name" value="MFS_1"/>
    <property type="match status" value="1"/>
</dbReference>
<accession>A0ABQ5W1M2</accession>
<name>A0ABQ5W1M2_9HYPH</name>
<proteinExistence type="predicted"/>
<evidence type="ECO:0000256" key="4">
    <source>
        <dbReference type="SAM" id="Phobius"/>
    </source>
</evidence>
<dbReference type="PANTHER" id="PTHR23521">
    <property type="entry name" value="TRANSPORTER MFS SUPERFAMILY"/>
    <property type="match status" value="1"/>
</dbReference>
<feature type="domain" description="Major facilitator superfamily (MFS) profile" evidence="5">
    <location>
        <begin position="204"/>
        <end position="432"/>
    </location>
</feature>
<feature type="transmembrane region" description="Helical" evidence="4">
    <location>
        <begin position="163"/>
        <end position="183"/>
    </location>
</feature>
<reference evidence="7" key="1">
    <citation type="journal article" date="2019" name="Int. J. Syst. Evol. Microbiol.">
        <title>The Global Catalogue of Microorganisms (GCM) 10K type strain sequencing project: providing services to taxonomists for standard genome sequencing and annotation.</title>
        <authorList>
            <consortium name="The Broad Institute Genomics Platform"/>
            <consortium name="The Broad Institute Genome Sequencing Center for Infectious Disease"/>
            <person name="Wu L."/>
            <person name="Ma J."/>
        </authorList>
    </citation>
    <scope>NUCLEOTIDE SEQUENCE [LARGE SCALE GENOMIC DNA]</scope>
    <source>
        <strain evidence="7">NBRC 112416</strain>
    </source>
</reference>
<dbReference type="RefSeq" id="WP_284339435.1">
    <property type="nucleotide sequence ID" value="NZ_BSNS01000007.1"/>
</dbReference>
<feature type="transmembrane region" description="Helical" evidence="4">
    <location>
        <begin position="12"/>
        <end position="33"/>
    </location>
</feature>
<feature type="transmembrane region" description="Helical" evidence="4">
    <location>
        <begin position="355"/>
        <end position="381"/>
    </location>
</feature>
<dbReference type="PROSITE" id="PS50850">
    <property type="entry name" value="MFS"/>
    <property type="match status" value="1"/>
</dbReference>
<gene>
    <name evidence="6" type="ORF">GCM10010862_12460</name>
</gene>
<feature type="transmembrane region" description="Helical" evidence="4">
    <location>
        <begin position="78"/>
        <end position="97"/>
    </location>
</feature>
<feature type="transmembrane region" description="Helical" evidence="4">
    <location>
        <begin position="103"/>
        <end position="124"/>
    </location>
</feature>
<dbReference type="PANTHER" id="PTHR23521:SF3">
    <property type="entry name" value="MFS TRANSPORTER"/>
    <property type="match status" value="1"/>
</dbReference>
<dbReference type="InterPro" id="IPR011701">
    <property type="entry name" value="MFS"/>
</dbReference>
<dbReference type="InterPro" id="IPR036259">
    <property type="entry name" value="MFS_trans_sf"/>
</dbReference>
<keyword evidence="1 4" id="KW-0812">Transmembrane</keyword>
<keyword evidence="2 4" id="KW-1133">Transmembrane helix</keyword>
<dbReference type="InterPro" id="IPR047200">
    <property type="entry name" value="MFS_YcaD-like"/>
</dbReference>
<sequence>MQQSGVPSPLLAAGAILLSVALLITGNGLQLMLLPIRGGIEGFSAFEVGLLGSGYFLGFVLGCVLSPLLILRAGHVRTFAALVSIASAAALGYPLAVDPLIWVLLRMFTGFCLAGLYLVVESWLNDQATNETRGMLISTYVTVNFTVITLGQMMVTLVQPSSFVLFSIASVLVSLAAVPIVMTRSSQPAPITIVRFRPVRMFRLSPTGTVSIFLIGLATGSFWSLGPTYANAASGGNVTEAAMFMSAAVLGGAVVQWPAGKVSDTVDRRHVLIALAAFSVVSGAAIMVLPHATWLWLVLGFAFGAGLLPSYAIAAAHVFDFADRADYVEISAGLLLLNGVGSTIGPLITALSFTLFGIAGIFVVNGLVQVALIIFVAVRLVRREGLPEAEKQNFDLGTSAAVSVVGDEEAIQLSDLVMQEPTEPPPQEQASG</sequence>
<feature type="transmembrane region" description="Helical" evidence="4">
    <location>
        <begin position="136"/>
        <end position="157"/>
    </location>
</feature>
<dbReference type="SUPFAM" id="SSF103473">
    <property type="entry name" value="MFS general substrate transporter"/>
    <property type="match status" value="1"/>
</dbReference>